<proteinExistence type="predicted"/>
<evidence type="ECO:0000313" key="3">
    <source>
        <dbReference type="EMBL" id="PSN69361.1"/>
    </source>
</evidence>
<feature type="region of interest" description="Disordered" evidence="1">
    <location>
        <begin position="910"/>
        <end position="967"/>
    </location>
</feature>
<evidence type="ECO:0000313" key="4">
    <source>
        <dbReference type="Proteomes" id="UP000240883"/>
    </source>
</evidence>
<feature type="domain" description="Heterokaryon incompatibility" evidence="2">
    <location>
        <begin position="134"/>
        <end position="276"/>
    </location>
</feature>
<dbReference type="InterPro" id="IPR010730">
    <property type="entry name" value="HET"/>
</dbReference>
<dbReference type="AlphaFoldDB" id="A0A2T2NV90"/>
<dbReference type="PANTHER" id="PTHR24148:SF64">
    <property type="entry name" value="HETEROKARYON INCOMPATIBILITY DOMAIN-CONTAINING PROTEIN"/>
    <property type="match status" value="1"/>
</dbReference>
<gene>
    <name evidence="3" type="ORF">BS50DRAFT_550150</name>
</gene>
<dbReference type="Pfam" id="PF06985">
    <property type="entry name" value="HET"/>
    <property type="match status" value="1"/>
</dbReference>
<feature type="compositionally biased region" description="Basic and acidic residues" evidence="1">
    <location>
        <begin position="949"/>
        <end position="967"/>
    </location>
</feature>
<reference evidence="3 4" key="1">
    <citation type="journal article" date="2018" name="Front. Microbiol.">
        <title>Genome-Wide Analysis of Corynespora cassiicola Leaf Fall Disease Putative Effectors.</title>
        <authorList>
            <person name="Lopez D."/>
            <person name="Ribeiro S."/>
            <person name="Label P."/>
            <person name="Fumanal B."/>
            <person name="Venisse J.S."/>
            <person name="Kohler A."/>
            <person name="de Oliveira R.R."/>
            <person name="Labutti K."/>
            <person name="Lipzen A."/>
            <person name="Lail K."/>
            <person name="Bauer D."/>
            <person name="Ohm R.A."/>
            <person name="Barry K.W."/>
            <person name="Spatafora J."/>
            <person name="Grigoriev I.V."/>
            <person name="Martin F.M."/>
            <person name="Pujade-Renaud V."/>
        </authorList>
    </citation>
    <scope>NUCLEOTIDE SEQUENCE [LARGE SCALE GENOMIC DNA]</scope>
    <source>
        <strain evidence="3 4">Philippines</strain>
    </source>
</reference>
<evidence type="ECO:0000256" key="1">
    <source>
        <dbReference type="SAM" id="MobiDB-lite"/>
    </source>
</evidence>
<dbReference type="PANTHER" id="PTHR24148">
    <property type="entry name" value="ANKYRIN REPEAT DOMAIN-CONTAINING PROTEIN 39 HOMOLOG-RELATED"/>
    <property type="match status" value="1"/>
</dbReference>
<protein>
    <submittedName>
        <fullName evidence="3">HET-domain-containing protein</fullName>
    </submittedName>
</protein>
<evidence type="ECO:0000259" key="2">
    <source>
        <dbReference type="Pfam" id="PF06985"/>
    </source>
</evidence>
<accession>A0A2T2NV90</accession>
<keyword evidence="4" id="KW-1185">Reference proteome</keyword>
<feature type="compositionally biased region" description="Basic and acidic residues" evidence="1">
    <location>
        <begin position="910"/>
        <end position="921"/>
    </location>
</feature>
<dbReference type="STRING" id="1448308.A0A2T2NV90"/>
<dbReference type="Proteomes" id="UP000240883">
    <property type="component" value="Unassembled WGS sequence"/>
</dbReference>
<dbReference type="EMBL" id="KZ678133">
    <property type="protein sequence ID" value="PSN69361.1"/>
    <property type="molecule type" value="Genomic_DNA"/>
</dbReference>
<dbReference type="InterPro" id="IPR052895">
    <property type="entry name" value="HetReg/Transcr_Mod"/>
</dbReference>
<name>A0A2T2NV90_CORCC</name>
<organism evidence="3 4">
    <name type="scientific">Corynespora cassiicola Philippines</name>
    <dbReference type="NCBI Taxonomy" id="1448308"/>
    <lineage>
        <taxon>Eukaryota</taxon>
        <taxon>Fungi</taxon>
        <taxon>Dikarya</taxon>
        <taxon>Ascomycota</taxon>
        <taxon>Pezizomycotina</taxon>
        <taxon>Dothideomycetes</taxon>
        <taxon>Pleosporomycetidae</taxon>
        <taxon>Pleosporales</taxon>
        <taxon>Corynesporascaceae</taxon>
        <taxon>Corynespora</taxon>
    </lineage>
</organism>
<sequence length="1004" mass="115615">MDWPFTHKQAPTLRLGNRDYLLVQIGGDESNSQISRAQRSKLQKFDDPSLDKLIEYQYETLPRSKKKIRLLQLRSGTIHGSDIYCELVEADYNNSFHIPTKGEYHVPRPVNGRKQSEAALAEECRWVRQNEIKYEALSWCWGTEPQDYVVFIEENGKTYKKRVRKELALALKYLRKPNETRTLWIDAICINQDDFAERNQQVQMMSRIYTRAKEVCIWLGEDTDDSTIAIDFIRNEITPLKNFDAVSSDKRYTEKWQALMMLMQRDWFSRRWVVQEIALAKRATIYCGPDSIPWKEFAVSVELFVEVETATHRLSEVMQKDEKFRHVPGWFEYVSELGASLLVQATGKVFRAQRTPMDDAHADLEDPDELHKYIKAVHTIDPLDRRSLLSLEYLVTTMFIFKATECRDSIYSMLAIARDATPFAEPNSRTDDVTNLTMSMFDTYLAEKPFIVDYNRPYSDVCRDFVEFCIRRKMALDSVQALDILCRPWALEAQPKKSIQLISDNKGAAHRKLSKFSESDSGLFPPAQPSGTLSTPKIRKFKYQKTEVLPNLRPDPRTTDQYWEEIDKRDVWDKNTSQEWKKPRGWAEVEKLVKGAKVEPQDLVKCTSSRCNNIEEHVHDDLELPSWVARASRAPFNLYPHPGMHILKTGRAHADSLVGMPRDGHRNYSAAQTKGVRTETLKFRKRPFLGHYSLYVEGIELDEIAEVEDASQGGNMPKSWLDLGGWKPPYSDDPPAEFWRTIVADRGHENRNPPYYYARACKESVNKGGVASGRVNTTALINNEQNSIIAEFCRRVHAVIWGRSLFKTKKGRLGLATNVQKGDKVCIFYGCTVPVILKKHSKDDRDLEREILEDRFEAFKSVLWKKENSLLRTAKYKAKRNLEKDGEKQQKRAGSASLLISVVGSEERDISEAERDVEAHGTHGASRNATVGRGRKRSLATDETSGEQPAEKKSKAQSEREKPLEDPKIYYNFKGEGYVHGLMDGEALREAFYDDLSDQVFELR</sequence>
<dbReference type="OrthoDB" id="3477286at2759"/>